<protein>
    <submittedName>
        <fullName evidence="1">Uncharacterized protein</fullName>
    </submittedName>
</protein>
<comment type="caution">
    <text evidence="1">The sequence shown here is derived from an EMBL/GenBank/DDBJ whole genome shotgun (WGS) entry which is preliminary data.</text>
</comment>
<dbReference type="Proteomes" id="UP000637423">
    <property type="component" value="Unassembled WGS sequence"/>
</dbReference>
<accession>A0A916V0S3</accession>
<dbReference type="EMBL" id="BMED01000008">
    <property type="protein sequence ID" value="GGD00282.1"/>
    <property type="molecule type" value="Genomic_DNA"/>
</dbReference>
<proteinExistence type="predicted"/>
<evidence type="ECO:0000313" key="1">
    <source>
        <dbReference type="EMBL" id="GGD00282.1"/>
    </source>
</evidence>
<reference evidence="1" key="1">
    <citation type="journal article" date="2014" name="Int. J. Syst. Evol. Microbiol.">
        <title>Complete genome sequence of Corynebacterium casei LMG S-19264T (=DSM 44701T), isolated from a smear-ripened cheese.</title>
        <authorList>
            <consortium name="US DOE Joint Genome Institute (JGI-PGF)"/>
            <person name="Walter F."/>
            <person name="Albersmeier A."/>
            <person name="Kalinowski J."/>
            <person name="Ruckert C."/>
        </authorList>
    </citation>
    <scope>NUCLEOTIDE SEQUENCE</scope>
    <source>
        <strain evidence="1">CGMCC 1.10998</strain>
    </source>
</reference>
<name>A0A916V0S3_9BURK</name>
<gene>
    <name evidence="1" type="ORF">GCM10011396_54770</name>
</gene>
<keyword evidence="2" id="KW-1185">Reference proteome</keyword>
<dbReference type="AlphaFoldDB" id="A0A916V0S3"/>
<evidence type="ECO:0000313" key="2">
    <source>
        <dbReference type="Proteomes" id="UP000637423"/>
    </source>
</evidence>
<sequence>MAPCDGKFVFWRDGSPYEEWADAREDKDLWLSMPIYEAEGFTRHPFVFQKRSNSLKLAYFKK</sequence>
<reference evidence="1" key="2">
    <citation type="submission" date="2020-09" db="EMBL/GenBank/DDBJ databases">
        <authorList>
            <person name="Sun Q."/>
            <person name="Zhou Y."/>
        </authorList>
    </citation>
    <scope>NUCLEOTIDE SEQUENCE</scope>
    <source>
        <strain evidence="1">CGMCC 1.10998</strain>
    </source>
</reference>
<organism evidence="1 2">
    <name type="scientific">Undibacterium terreum</name>
    <dbReference type="NCBI Taxonomy" id="1224302"/>
    <lineage>
        <taxon>Bacteria</taxon>
        <taxon>Pseudomonadati</taxon>
        <taxon>Pseudomonadota</taxon>
        <taxon>Betaproteobacteria</taxon>
        <taxon>Burkholderiales</taxon>
        <taxon>Oxalobacteraceae</taxon>
        <taxon>Undibacterium</taxon>
    </lineage>
</organism>